<sequence length="97" mass="10773">MLEVQMVPRLASSHASGSSRVKSPRDPAENYLIPRGLRLPQHSQDIHPQDIRLSTSNMVSLDSWSLAAFPPFPATVLYAVWNATNKVKNQTYQIGVS</sequence>
<keyword evidence="3" id="KW-1185">Reference proteome</keyword>
<evidence type="ECO:0000313" key="3">
    <source>
        <dbReference type="Proteomes" id="UP001172102"/>
    </source>
</evidence>
<organism evidence="2 3">
    <name type="scientific">Lasiosphaeris hirsuta</name>
    <dbReference type="NCBI Taxonomy" id="260670"/>
    <lineage>
        <taxon>Eukaryota</taxon>
        <taxon>Fungi</taxon>
        <taxon>Dikarya</taxon>
        <taxon>Ascomycota</taxon>
        <taxon>Pezizomycotina</taxon>
        <taxon>Sordariomycetes</taxon>
        <taxon>Sordariomycetidae</taxon>
        <taxon>Sordariales</taxon>
        <taxon>Lasiosphaeriaceae</taxon>
        <taxon>Lasiosphaeris</taxon>
    </lineage>
</organism>
<dbReference type="AlphaFoldDB" id="A0AA40DWA3"/>
<reference evidence="2" key="1">
    <citation type="submission" date="2023-06" db="EMBL/GenBank/DDBJ databases">
        <title>Genome-scale phylogeny and comparative genomics of the fungal order Sordariales.</title>
        <authorList>
            <consortium name="Lawrence Berkeley National Laboratory"/>
            <person name="Hensen N."/>
            <person name="Bonometti L."/>
            <person name="Westerberg I."/>
            <person name="Brannstrom I.O."/>
            <person name="Guillou S."/>
            <person name="Cros-Aarteil S."/>
            <person name="Calhoun S."/>
            <person name="Haridas S."/>
            <person name="Kuo A."/>
            <person name="Mondo S."/>
            <person name="Pangilinan J."/>
            <person name="Riley R."/>
            <person name="Labutti K."/>
            <person name="Andreopoulos B."/>
            <person name="Lipzen A."/>
            <person name="Chen C."/>
            <person name="Yanf M."/>
            <person name="Daum C."/>
            <person name="Ng V."/>
            <person name="Clum A."/>
            <person name="Steindorff A."/>
            <person name="Ohm R."/>
            <person name="Martin F."/>
            <person name="Silar P."/>
            <person name="Natvig D."/>
            <person name="Lalanne C."/>
            <person name="Gautier V."/>
            <person name="Ament-Velasquez S.L."/>
            <person name="Kruys A."/>
            <person name="Hutchinson M.I."/>
            <person name="Powell A.J."/>
            <person name="Barry K."/>
            <person name="Miller A.N."/>
            <person name="Grigoriev I.V."/>
            <person name="Debuchy R."/>
            <person name="Gladieux P."/>
            <person name="Thoren M.H."/>
            <person name="Johannesson H."/>
        </authorList>
    </citation>
    <scope>NUCLEOTIDE SEQUENCE</scope>
    <source>
        <strain evidence="2">SMH4607-1</strain>
    </source>
</reference>
<proteinExistence type="predicted"/>
<gene>
    <name evidence="2" type="ORF">B0H67DRAFT_239851</name>
</gene>
<feature type="region of interest" description="Disordered" evidence="1">
    <location>
        <begin position="1"/>
        <end position="30"/>
    </location>
</feature>
<accession>A0AA40DWA3</accession>
<evidence type="ECO:0000313" key="2">
    <source>
        <dbReference type="EMBL" id="KAK0715416.1"/>
    </source>
</evidence>
<dbReference type="Proteomes" id="UP001172102">
    <property type="component" value="Unassembled WGS sequence"/>
</dbReference>
<comment type="caution">
    <text evidence="2">The sequence shown here is derived from an EMBL/GenBank/DDBJ whole genome shotgun (WGS) entry which is preliminary data.</text>
</comment>
<dbReference type="EMBL" id="JAUKUA010000004">
    <property type="protein sequence ID" value="KAK0715416.1"/>
    <property type="molecule type" value="Genomic_DNA"/>
</dbReference>
<evidence type="ECO:0000256" key="1">
    <source>
        <dbReference type="SAM" id="MobiDB-lite"/>
    </source>
</evidence>
<protein>
    <submittedName>
        <fullName evidence="2">Uncharacterized protein</fullName>
    </submittedName>
</protein>
<name>A0AA40DWA3_9PEZI</name>